<dbReference type="GeneID" id="17250890"/>
<dbReference type="PaxDb" id="2903-EOD04661"/>
<feature type="transmembrane region" description="Helical" evidence="1">
    <location>
        <begin position="63"/>
        <end position="90"/>
    </location>
</feature>
<evidence type="ECO:0000313" key="2">
    <source>
        <dbReference type="EnsemblProtists" id="EOD04661"/>
    </source>
</evidence>
<dbReference type="eggNOG" id="ENOG502SXQK">
    <property type="taxonomic scope" value="Eukaryota"/>
</dbReference>
<evidence type="ECO:0008006" key="4">
    <source>
        <dbReference type="Google" id="ProtNLM"/>
    </source>
</evidence>
<proteinExistence type="predicted"/>
<keyword evidence="1" id="KW-1133">Transmembrane helix</keyword>
<accession>A0A0D3I076</accession>
<organism evidence="2 3">
    <name type="scientific">Emiliania huxleyi (strain CCMP1516)</name>
    <dbReference type="NCBI Taxonomy" id="280463"/>
    <lineage>
        <taxon>Eukaryota</taxon>
        <taxon>Haptista</taxon>
        <taxon>Haptophyta</taxon>
        <taxon>Prymnesiophyceae</taxon>
        <taxon>Isochrysidales</taxon>
        <taxon>Noelaerhabdaceae</taxon>
        <taxon>Emiliania</taxon>
    </lineage>
</organism>
<reference evidence="3" key="1">
    <citation type="journal article" date="2013" name="Nature">
        <title>Pan genome of the phytoplankton Emiliania underpins its global distribution.</title>
        <authorList>
            <person name="Read B.A."/>
            <person name="Kegel J."/>
            <person name="Klute M.J."/>
            <person name="Kuo A."/>
            <person name="Lefebvre S.C."/>
            <person name="Maumus F."/>
            <person name="Mayer C."/>
            <person name="Miller J."/>
            <person name="Monier A."/>
            <person name="Salamov A."/>
            <person name="Young J."/>
            <person name="Aguilar M."/>
            <person name="Claverie J.M."/>
            <person name="Frickenhaus S."/>
            <person name="Gonzalez K."/>
            <person name="Herman E.K."/>
            <person name="Lin Y.C."/>
            <person name="Napier J."/>
            <person name="Ogata H."/>
            <person name="Sarno A.F."/>
            <person name="Shmutz J."/>
            <person name="Schroeder D."/>
            <person name="de Vargas C."/>
            <person name="Verret F."/>
            <person name="von Dassow P."/>
            <person name="Valentin K."/>
            <person name="Van de Peer Y."/>
            <person name="Wheeler G."/>
            <person name="Dacks J.B."/>
            <person name="Delwiche C.F."/>
            <person name="Dyhrman S.T."/>
            <person name="Glockner G."/>
            <person name="John U."/>
            <person name="Richards T."/>
            <person name="Worden A.Z."/>
            <person name="Zhang X."/>
            <person name="Grigoriev I.V."/>
            <person name="Allen A.E."/>
            <person name="Bidle K."/>
            <person name="Borodovsky M."/>
            <person name="Bowler C."/>
            <person name="Brownlee C."/>
            <person name="Cock J.M."/>
            <person name="Elias M."/>
            <person name="Gladyshev V.N."/>
            <person name="Groth M."/>
            <person name="Guda C."/>
            <person name="Hadaegh A."/>
            <person name="Iglesias-Rodriguez M.D."/>
            <person name="Jenkins J."/>
            <person name="Jones B.M."/>
            <person name="Lawson T."/>
            <person name="Leese F."/>
            <person name="Lindquist E."/>
            <person name="Lobanov A."/>
            <person name="Lomsadze A."/>
            <person name="Malik S.B."/>
            <person name="Marsh M.E."/>
            <person name="Mackinder L."/>
            <person name="Mock T."/>
            <person name="Mueller-Roeber B."/>
            <person name="Pagarete A."/>
            <person name="Parker M."/>
            <person name="Probert I."/>
            <person name="Quesneville H."/>
            <person name="Raines C."/>
            <person name="Rensing S.A."/>
            <person name="Riano-Pachon D.M."/>
            <person name="Richier S."/>
            <person name="Rokitta S."/>
            <person name="Shiraiwa Y."/>
            <person name="Soanes D.M."/>
            <person name="van der Giezen M."/>
            <person name="Wahlund T.M."/>
            <person name="Williams B."/>
            <person name="Wilson W."/>
            <person name="Wolfe G."/>
            <person name="Wurch L.L."/>
        </authorList>
    </citation>
    <scope>NUCLEOTIDE SEQUENCE</scope>
</reference>
<evidence type="ECO:0000313" key="3">
    <source>
        <dbReference type="Proteomes" id="UP000013827"/>
    </source>
</evidence>
<dbReference type="HOGENOM" id="CLU_1771572_0_0_1"/>
<reference evidence="2" key="2">
    <citation type="submission" date="2024-10" db="UniProtKB">
        <authorList>
            <consortium name="EnsemblProtists"/>
        </authorList>
    </citation>
    <scope>IDENTIFICATION</scope>
</reference>
<name>A0A0D3I076_EMIH1</name>
<dbReference type="Proteomes" id="UP000013827">
    <property type="component" value="Unassembled WGS sequence"/>
</dbReference>
<feature type="transmembrane region" description="Helical" evidence="1">
    <location>
        <begin position="110"/>
        <end position="133"/>
    </location>
</feature>
<keyword evidence="3" id="KW-1185">Reference proteome</keyword>
<sequence>MPWEGSACRSPAAGLSGACYALPALVAPGVLEPALWLTTAFLSCMADFVHISHDSAFHGLDRCWATLMLLRCSLLFGARLDPSFFLLALVPLGCFVKGRDAKLLPDPSGWVFWHTLWHCSGGLVVTLGVWMLYRAPAEAAASGLHIG</sequence>
<dbReference type="EnsemblProtists" id="EOD04661">
    <property type="protein sequence ID" value="EOD04661"/>
    <property type="gene ID" value="EMIHUDRAFT_360159"/>
</dbReference>
<dbReference type="RefSeq" id="XP_005757090.1">
    <property type="nucleotide sequence ID" value="XM_005757033.1"/>
</dbReference>
<keyword evidence="1" id="KW-0472">Membrane</keyword>
<protein>
    <recommendedName>
        <fullName evidence="4">Alkaline ceramidase</fullName>
    </recommendedName>
</protein>
<keyword evidence="1" id="KW-0812">Transmembrane</keyword>
<evidence type="ECO:0000256" key="1">
    <source>
        <dbReference type="SAM" id="Phobius"/>
    </source>
</evidence>
<dbReference type="KEGG" id="ehx:EMIHUDRAFT_360159"/>
<dbReference type="AlphaFoldDB" id="A0A0D3I076"/>